<dbReference type="OrthoDB" id="5872469at2759"/>
<keyword evidence="1" id="KW-0472">Membrane</keyword>
<reference evidence="2 3" key="1">
    <citation type="submission" date="2014-10" db="EMBL/GenBank/DDBJ databases">
        <title>Draft genome of the hookworm Ancylostoma caninum.</title>
        <authorList>
            <person name="Mitreva M."/>
        </authorList>
    </citation>
    <scope>NUCLEOTIDE SEQUENCE [LARGE SCALE GENOMIC DNA]</scope>
    <source>
        <strain evidence="2 3">Baltimore</strain>
    </source>
</reference>
<protein>
    <recommendedName>
        <fullName evidence="4">7TM GPCR serpentine receptor class x (Srx) domain-containing protein</fullName>
    </recommendedName>
</protein>
<evidence type="ECO:0000313" key="3">
    <source>
        <dbReference type="Proteomes" id="UP000252519"/>
    </source>
</evidence>
<keyword evidence="1" id="KW-0812">Transmembrane</keyword>
<accession>A0A368H2U1</accession>
<organism evidence="2 3">
    <name type="scientific">Ancylostoma caninum</name>
    <name type="common">Dog hookworm</name>
    <dbReference type="NCBI Taxonomy" id="29170"/>
    <lineage>
        <taxon>Eukaryota</taxon>
        <taxon>Metazoa</taxon>
        <taxon>Ecdysozoa</taxon>
        <taxon>Nematoda</taxon>
        <taxon>Chromadorea</taxon>
        <taxon>Rhabditida</taxon>
        <taxon>Rhabditina</taxon>
        <taxon>Rhabditomorpha</taxon>
        <taxon>Strongyloidea</taxon>
        <taxon>Ancylostomatidae</taxon>
        <taxon>Ancylostomatinae</taxon>
        <taxon>Ancylostoma</taxon>
    </lineage>
</organism>
<dbReference type="Proteomes" id="UP000252519">
    <property type="component" value="Unassembled WGS sequence"/>
</dbReference>
<keyword evidence="1" id="KW-1133">Transmembrane helix</keyword>
<gene>
    <name evidence="2" type="ORF">ANCCAN_02937</name>
</gene>
<dbReference type="AlphaFoldDB" id="A0A368H2U1"/>
<evidence type="ECO:0000313" key="2">
    <source>
        <dbReference type="EMBL" id="RCN50924.1"/>
    </source>
</evidence>
<proteinExistence type="predicted"/>
<feature type="transmembrane region" description="Helical" evidence="1">
    <location>
        <begin position="20"/>
        <end position="45"/>
    </location>
</feature>
<keyword evidence="3" id="KW-1185">Reference proteome</keyword>
<evidence type="ECO:0008006" key="4">
    <source>
        <dbReference type="Google" id="ProtNLM"/>
    </source>
</evidence>
<name>A0A368H2U1_ANCCA</name>
<sequence length="88" mass="10333">MSYTPRFWMFFSVQMGYPPLGIYAFVPLIVTMYTVLDPMAIIFFIHEYRRAVVKMIKGPILENRITKVSDLSKLQAQTIEIRSKSYAY</sequence>
<evidence type="ECO:0000256" key="1">
    <source>
        <dbReference type="SAM" id="Phobius"/>
    </source>
</evidence>
<dbReference type="EMBL" id="JOJR01000018">
    <property type="protein sequence ID" value="RCN50924.1"/>
    <property type="molecule type" value="Genomic_DNA"/>
</dbReference>
<comment type="caution">
    <text evidence="2">The sequence shown here is derived from an EMBL/GenBank/DDBJ whole genome shotgun (WGS) entry which is preliminary data.</text>
</comment>